<dbReference type="RefSeq" id="WP_119512371.1">
    <property type="nucleotide sequence ID" value="NZ_QXFK01000014.1"/>
</dbReference>
<name>A0A418NK42_9SPHN</name>
<evidence type="ECO:0000313" key="2">
    <source>
        <dbReference type="EMBL" id="RIV79539.1"/>
    </source>
</evidence>
<reference evidence="2 3" key="1">
    <citation type="submission" date="2018-08" db="EMBL/GenBank/DDBJ databases">
        <title>Altererythrobacter sp.Ery1 and Ery12, the genome sequencing of novel strains in genus Alterythrobacter.</title>
        <authorList>
            <person name="Cheng H."/>
            <person name="Wu Y.-H."/>
            <person name="Fang C."/>
            <person name="Xu X.-W."/>
        </authorList>
    </citation>
    <scope>NUCLEOTIDE SEQUENCE [LARGE SCALE GENOMIC DNA]</scope>
    <source>
        <strain evidence="2 3">Ery1</strain>
    </source>
</reference>
<dbReference type="EMBL" id="QXFK01000014">
    <property type="protein sequence ID" value="RIV79539.1"/>
    <property type="molecule type" value="Genomic_DNA"/>
</dbReference>
<organism evidence="2 3">
    <name type="scientific">Pelagerythrobacter aerophilus</name>
    <dbReference type="NCBI Taxonomy" id="2306995"/>
    <lineage>
        <taxon>Bacteria</taxon>
        <taxon>Pseudomonadati</taxon>
        <taxon>Pseudomonadota</taxon>
        <taxon>Alphaproteobacteria</taxon>
        <taxon>Sphingomonadales</taxon>
        <taxon>Erythrobacteraceae</taxon>
        <taxon>Pelagerythrobacter</taxon>
    </lineage>
</organism>
<keyword evidence="3" id="KW-1185">Reference proteome</keyword>
<gene>
    <name evidence="2" type="ORF">D2V04_06095</name>
</gene>
<proteinExistence type="predicted"/>
<evidence type="ECO:0000256" key="1">
    <source>
        <dbReference type="SAM" id="MobiDB-lite"/>
    </source>
</evidence>
<dbReference type="OrthoDB" id="7584085at2"/>
<dbReference type="Proteomes" id="UP000285092">
    <property type="component" value="Unassembled WGS sequence"/>
</dbReference>
<dbReference type="AlphaFoldDB" id="A0A418NK42"/>
<evidence type="ECO:0000313" key="3">
    <source>
        <dbReference type="Proteomes" id="UP000285092"/>
    </source>
</evidence>
<comment type="caution">
    <text evidence="2">The sequence shown here is derived from an EMBL/GenBank/DDBJ whole genome shotgun (WGS) entry which is preliminary data.</text>
</comment>
<sequence length="93" mass="10311">MQYVACKFRPEDKRAYTYEWEGEPLTKGDIVKVPDKSGDGWQRVTVDAISDEAPPFACKPILGLYTPDVEPDADASDESEDATDPFDGVPLPF</sequence>
<feature type="compositionally biased region" description="Acidic residues" evidence="1">
    <location>
        <begin position="69"/>
        <end position="84"/>
    </location>
</feature>
<protein>
    <submittedName>
        <fullName evidence="2">Uncharacterized protein</fullName>
    </submittedName>
</protein>
<accession>A0A418NK42</accession>
<feature type="region of interest" description="Disordered" evidence="1">
    <location>
        <begin position="67"/>
        <end position="93"/>
    </location>
</feature>